<protein>
    <submittedName>
        <fullName evidence="2">Uncharacterized protein</fullName>
    </submittedName>
</protein>
<proteinExistence type="predicted"/>
<organism evidence="2">
    <name type="scientific">Lygus hesperus</name>
    <name type="common">Western plant bug</name>
    <dbReference type="NCBI Taxonomy" id="30085"/>
    <lineage>
        <taxon>Eukaryota</taxon>
        <taxon>Metazoa</taxon>
        <taxon>Ecdysozoa</taxon>
        <taxon>Arthropoda</taxon>
        <taxon>Hexapoda</taxon>
        <taxon>Insecta</taxon>
        <taxon>Pterygota</taxon>
        <taxon>Neoptera</taxon>
        <taxon>Paraneoptera</taxon>
        <taxon>Hemiptera</taxon>
        <taxon>Heteroptera</taxon>
        <taxon>Panheteroptera</taxon>
        <taxon>Cimicomorpha</taxon>
        <taxon>Miridae</taxon>
        <taxon>Mirini</taxon>
        <taxon>Lygus</taxon>
    </lineage>
</organism>
<dbReference type="AlphaFoldDB" id="A0A0K8S7N4"/>
<accession>A0A0K8S7N4</accession>
<feature type="non-terminal residue" evidence="2">
    <location>
        <position position="1"/>
    </location>
</feature>
<feature type="compositionally biased region" description="Polar residues" evidence="1">
    <location>
        <begin position="265"/>
        <end position="282"/>
    </location>
</feature>
<sequence length="330" mass="35078">KVTSVGDPPIVGDPLVVKGDPTTGSDPPIGLAQSSQSSDFAGFTPPAGGEVAEKEHTDAGLDQGFLQALGKDPTAPPPALPRLHESIAGRWNHHLLNGLPSEVFDSLHATYVVPENLPALHPPILNPEIDSSIGTTHKSVDAKYVKLQRQCATAISALGLGLSAVVNQGGEAAVALGPSYQHLCDAGRAMSALFFDITRTRRRHIHHVCSQTLEKITKDVLPTSWLFGDNLAARYKEHLGMRSSAKGLVSFRKPPPRSQHPLGSVSMQPSTSSSNQRQSGNLKGQGAQRGGLAQQSAKPRHNFQRGRSSYNRRQPKGAQKATNPAPQGPS</sequence>
<feature type="compositionally biased region" description="Polar residues" evidence="1">
    <location>
        <begin position="320"/>
        <end position="330"/>
    </location>
</feature>
<feature type="compositionally biased region" description="Low complexity" evidence="1">
    <location>
        <begin position="284"/>
        <end position="297"/>
    </location>
</feature>
<dbReference type="EMBL" id="GBRD01016530">
    <property type="protein sequence ID" value="JAG49296.1"/>
    <property type="molecule type" value="Transcribed_RNA"/>
</dbReference>
<name>A0A0K8S7N4_LYGHE</name>
<evidence type="ECO:0000313" key="2">
    <source>
        <dbReference type="EMBL" id="JAG49296.1"/>
    </source>
</evidence>
<reference evidence="2" key="1">
    <citation type="submission" date="2014-09" db="EMBL/GenBank/DDBJ databases">
        <authorList>
            <person name="Magalhaes I.L.F."/>
            <person name="Oliveira U."/>
            <person name="Santos F.R."/>
            <person name="Vidigal T.H.D.A."/>
            <person name="Brescovit A.D."/>
            <person name="Santos A.J."/>
        </authorList>
    </citation>
    <scope>NUCLEOTIDE SEQUENCE</scope>
</reference>
<feature type="region of interest" description="Disordered" evidence="1">
    <location>
        <begin position="1"/>
        <end position="51"/>
    </location>
</feature>
<dbReference type="PANTHER" id="PTHR34239:SF2">
    <property type="entry name" value="TRANSPOSABLE ELEMENT P TRANSPOSASE_THAP9 CONSERVED DOMAIN-CONTAINING PROTEIN"/>
    <property type="match status" value="1"/>
</dbReference>
<evidence type="ECO:0000256" key="1">
    <source>
        <dbReference type="SAM" id="MobiDB-lite"/>
    </source>
</evidence>
<feature type="region of interest" description="Disordered" evidence="1">
    <location>
        <begin position="248"/>
        <end position="330"/>
    </location>
</feature>
<dbReference type="PANTHER" id="PTHR34239">
    <property type="entry name" value="APPLE DOMAIN-CONTAINING PROTEIN"/>
    <property type="match status" value="1"/>
</dbReference>